<dbReference type="Proteomes" id="UP000304148">
    <property type="component" value="Chromosome"/>
</dbReference>
<sequence>MLSMRKFFVRPTKFCYNKTMYSYRNYIETVYMVLCMRSLIGKSMQVRRGPATVTQS</sequence>
<proteinExistence type="predicted"/>
<protein>
    <submittedName>
        <fullName evidence="1">Uncharacterized protein</fullName>
    </submittedName>
</protein>
<accession>A0A383RIX1</accession>
<dbReference type="EMBL" id="LS992241">
    <property type="protein sequence ID" value="SYX86793.1"/>
    <property type="molecule type" value="Genomic_DNA"/>
</dbReference>
<dbReference type="AlphaFoldDB" id="A0A383RIX1"/>
<gene>
    <name evidence="1" type="ORF">PBLR_15219</name>
</gene>
<reference evidence="2" key="1">
    <citation type="submission" date="2018-08" db="EMBL/GenBank/DDBJ databases">
        <authorList>
            <person name="Chevrot R."/>
        </authorList>
    </citation>
    <scope>NUCLEOTIDE SEQUENCE [LARGE SCALE GENOMIC DNA]</scope>
</reference>
<evidence type="ECO:0000313" key="1">
    <source>
        <dbReference type="EMBL" id="SYX86793.1"/>
    </source>
</evidence>
<organism evidence="1 2">
    <name type="scientific">Paenibacillus alvei</name>
    <name type="common">Bacillus alvei</name>
    <dbReference type="NCBI Taxonomy" id="44250"/>
    <lineage>
        <taxon>Bacteria</taxon>
        <taxon>Bacillati</taxon>
        <taxon>Bacillota</taxon>
        <taxon>Bacilli</taxon>
        <taxon>Bacillales</taxon>
        <taxon>Paenibacillaceae</taxon>
        <taxon>Paenibacillus</taxon>
    </lineage>
</organism>
<evidence type="ECO:0000313" key="2">
    <source>
        <dbReference type="Proteomes" id="UP000304148"/>
    </source>
</evidence>
<name>A0A383RIX1_PAEAL</name>